<dbReference type="InterPro" id="IPR001087">
    <property type="entry name" value="GDSL"/>
</dbReference>
<evidence type="ECO:0000313" key="4">
    <source>
        <dbReference type="Proteomes" id="UP000554837"/>
    </source>
</evidence>
<feature type="chain" id="PRO_5032813188" evidence="2">
    <location>
        <begin position="20"/>
        <end position="370"/>
    </location>
</feature>
<dbReference type="PROSITE" id="PS51257">
    <property type="entry name" value="PROKAR_LIPOPROTEIN"/>
    <property type="match status" value="1"/>
</dbReference>
<dbReference type="InterPro" id="IPR036514">
    <property type="entry name" value="SGNH_hydro_sf"/>
</dbReference>
<dbReference type="PANTHER" id="PTHR45642:SF139">
    <property type="entry name" value="SGNH HYDROLASE-TYPE ESTERASE DOMAIN-CONTAINING PROTEIN"/>
    <property type="match status" value="1"/>
</dbReference>
<evidence type="ECO:0000256" key="2">
    <source>
        <dbReference type="SAM" id="SignalP"/>
    </source>
</evidence>
<evidence type="ECO:0000256" key="1">
    <source>
        <dbReference type="ARBA" id="ARBA00022729"/>
    </source>
</evidence>
<protein>
    <submittedName>
        <fullName evidence="3">Phospholipase/lecithinase/hemolysin</fullName>
    </submittedName>
</protein>
<dbReference type="Gene3D" id="3.40.50.1110">
    <property type="entry name" value="SGNH hydrolase"/>
    <property type="match status" value="1"/>
</dbReference>
<organism evidence="3 4">
    <name type="scientific">Inhella inkyongensis</name>
    <dbReference type="NCBI Taxonomy" id="392593"/>
    <lineage>
        <taxon>Bacteria</taxon>
        <taxon>Pseudomonadati</taxon>
        <taxon>Pseudomonadota</taxon>
        <taxon>Betaproteobacteria</taxon>
        <taxon>Burkholderiales</taxon>
        <taxon>Sphaerotilaceae</taxon>
        <taxon>Inhella</taxon>
    </lineage>
</organism>
<dbReference type="SUPFAM" id="SSF52266">
    <property type="entry name" value="SGNH hydrolase"/>
    <property type="match status" value="1"/>
</dbReference>
<name>A0A840S9A1_9BURK</name>
<proteinExistence type="predicted"/>
<dbReference type="EMBL" id="JACHHO010000004">
    <property type="protein sequence ID" value="MBB5205364.1"/>
    <property type="molecule type" value="Genomic_DNA"/>
</dbReference>
<feature type="signal peptide" evidence="2">
    <location>
        <begin position="1"/>
        <end position="19"/>
    </location>
</feature>
<dbReference type="AlphaFoldDB" id="A0A840S9A1"/>
<reference evidence="3 4" key="1">
    <citation type="submission" date="2020-08" db="EMBL/GenBank/DDBJ databases">
        <title>Genomic Encyclopedia of Type Strains, Phase IV (KMG-IV): sequencing the most valuable type-strain genomes for metagenomic binning, comparative biology and taxonomic classification.</title>
        <authorList>
            <person name="Goeker M."/>
        </authorList>
    </citation>
    <scope>NUCLEOTIDE SEQUENCE [LARGE SCALE GENOMIC DNA]</scope>
    <source>
        <strain evidence="3 4">DSM 23958</strain>
    </source>
</reference>
<dbReference type="InterPro" id="IPR050592">
    <property type="entry name" value="GDSL_lipolytic_enzyme"/>
</dbReference>
<gene>
    <name evidence="3" type="ORF">HNQ51_002683</name>
</gene>
<dbReference type="GO" id="GO:0016788">
    <property type="term" value="F:hydrolase activity, acting on ester bonds"/>
    <property type="evidence" value="ECO:0007669"/>
    <property type="project" value="InterPro"/>
</dbReference>
<dbReference type="Pfam" id="PF00657">
    <property type="entry name" value="Lipase_GDSL"/>
    <property type="match status" value="1"/>
</dbReference>
<keyword evidence="1 2" id="KW-0732">Signal</keyword>
<dbReference type="OrthoDB" id="5292073at2"/>
<comment type="caution">
    <text evidence="3">The sequence shown here is derived from an EMBL/GenBank/DDBJ whole genome shotgun (WGS) entry which is preliminary data.</text>
</comment>
<keyword evidence="4" id="KW-1185">Reference proteome</keyword>
<sequence>MRIQQSFSALGLAALLALAGCGGGSGDNTADTTPRTRISAVKVFGDSLQDSGTFGLRFTVAGVDNPLYVERVAASYGKTLCNFYVFNGATFAANPTAGCTNFAIGGGRVSYTGAGASAANPLNVPTQLATAASMGNFAATDLLIVDGGGNDAGDLVEGYLGASRDGGARFAQILGSVMTPTQLAAALAGGAAGLPAAGTQYMSLLADRLYDSVKTHALDKGAQQVVLMNMPGILNTPRFQGVLAQIAASAGASTRAQAESLFKSWIETFNNRLAERARSEARVALVDFYTEFNTQFQFPAQFGLTNVTKPLCTDFNAQCSATYLSANPPAGQTADWWKTYAFSDGFHPTPYGHQLVAQLISRTIAAKGWL</sequence>
<dbReference type="Proteomes" id="UP000554837">
    <property type="component" value="Unassembled WGS sequence"/>
</dbReference>
<evidence type="ECO:0000313" key="3">
    <source>
        <dbReference type="EMBL" id="MBB5205364.1"/>
    </source>
</evidence>
<dbReference type="PANTHER" id="PTHR45642">
    <property type="entry name" value="GDSL ESTERASE/LIPASE EXL3"/>
    <property type="match status" value="1"/>
</dbReference>
<accession>A0A840S9A1</accession>
<dbReference type="RefSeq" id="WP_138856695.1">
    <property type="nucleotide sequence ID" value="NZ_CP040709.1"/>
</dbReference>